<dbReference type="KEGG" id="dalk:DSCA_10090"/>
<sequence>MLTTAINTSQSWGTADSSDAPTLTLNIKDEPLKTVFEKFSRATGYQISIDEEWTDLIVSASLKNASLYESTRRILTNQNHAIIINDIEKKLTVTIYDKRVLSKIQKKVGSDFQQIVDFRDLEVIPPDKPGGRGITQRELDVILARENNIDPLDVEVIPPKNPGEIGVTQRELDVILARENNIDPLDVEVIPPKNPGERGVTQRELDAILDSGKTIDPLDVEVIPPKIPGEKGITQRELNAILARENKINPLDLEVIPPKNPGERGVTQRELDAMRANDNQK</sequence>
<protein>
    <submittedName>
        <fullName evidence="2">Uncharacterized protein</fullName>
    </submittedName>
</protein>
<evidence type="ECO:0000313" key="3">
    <source>
        <dbReference type="Proteomes" id="UP000427906"/>
    </source>
</evidence>
<evidence type="ECO:0000256" key="1">
    <source>
        <dbReference type="SAM" id="MobiDB-lite"/>
    </source>
</evidence>
<organism evidence="2 3">
    <name type="scientific">Desulfosarcina alkanivorans</name>
    <dbReference type="NCBI Taxonomy" id="571177"/>
    <lineage>
        <taxon>Bacteria</taxon>
        <taxon>Pseudomonadati</taxon>
        <taxon>Thermodesulfobacteriota</taxon>
        <taxon>Desulfobacteria</taxon>
        <taxon>Desulfobacterales</taxon>
        <taxon>Desulfosarcinaceae</taxon>
        <taxon>Desulfosarcina</taxon>
    </lineage>
</organism>
<feature type="region of interest" description="Disordered" evidence="1">
    <location>
        <begin position="257"/>
        <end position="281"/>
    </location>
</feature>
<evidence type="ECO:0000313" key="2">
    <source>
        <dbReference type="EMBL" id="BBO67079.1"/>
    </source>
</evidence>
<accession>A0A5K7YGX9</accession>
<gene>
    <name evidence="2" type="ORF">DSCA_10090</name>
</gene>
<keyword evidence="3" id="KW-1185">Reference proteome</keyword>
<name>A0A5K7YGX9_9BACT</name>
<feature type="compositionally biased region" description="Basic and acidic residues" evidence="1">
    <location>
        <begin position="266"/>
        <end position="281"/>
    </location>
</feature>
<dbReference type="Proteomes" id="UP000427906">
    <property type="component" value="Chromosome"/>
</dbReference>
<dbReference type="EMBL" id="AP021874">
    <property type="protein sequence ID" value="BBO67079.1"/>
    <property type="molecule type" value="Genomic_DNA"/>
</dbReference>
<reference evidence="2 3" key="1">
    <citation type="submission" date="2019-11" db="EMBL/GenBank/DDBJ databases">
        <title>Comparative genomics of hydrocarbon-degrading Desulfosarcina strains.</title>
        <authorList>
            <person name="Watanabe M."/>
            <person name="Kojima H."/>
            <person name="Fukui M."/>
        </authorList>
    </citation>
    <scope>NUCLEOTIDE SEQUENCE [LARGE SCALE GENOMIC DNA]</scope>
    <source>
        <strain evidence="2 3">PL12</strain>
    </source>
</reference>
<proteinExistence type="predicted"/>
<dbReference type="AlphaFoldDB" id="A0A5K7YGX9"/>